<dbReference type="OrthoDB" id="129419at2"/>
<protein>
    <submittedName>
        <fullName evidence="1">Uncharacterized protein</fullName>
    </submittedName>
</protein>
<evidence type="ECO:0000313" key="1">
    <source>
        <dbReference type="EMBL" id="TDT16978.1"/>
    </source>
</evidence>
<dbReference type="EMBL" id="SOAU01000001">
    <property type="protein sequence ID" value="TDT16978.1"/>
    <property type="molecule type" value="Genomic_DNA"/>
</dbReference>
<keyword evidence="2" id="KW-1185">Reference proteome</keyword>
<dbReference type="RefSeq" id="WP_133869302.1">
    <property type="nucleotide sequence ID" value="NZ_JAVJPS010000038.1"/>
</dbReference>
<organism evidence="1 2">
    <name type="scientific">Ilumatobacter fluminis</name>
    <dbReference type="NCBI Taxonomy" id="467091"/>
    <lineage>
        <taxon>Bacteria</taxon>
        <taxon>Bacillati</taxon>
        <taxon>Actinomycetota</taxon>
        <taxon>Acidimicrobiia</taxon>
        <taxon>Acidimicrobiales</taxon>
        <taxon>Ilumatobacteraceae</taxon>
        <taxon>Ilumatobacter</taxon>
    </lineage>
</organism>
<accession>A0A4V3EJE8</accession>
<dbReference type="Proteomes" id="UP000294558">
    <property type="component" value="Unassembled WGS sequence"/>
</dbReference>
<name>A0A4V3EJE8_9ACTN</name>
<gene>
    <name evidence="1" type="ORF">BDK89_2579</name>
</gene>
<evidence type="ECO:0000313" key="2">
    <source>
        <dbReference type="Proteomes" id="UP000294558"/>
    </source>
</evidence>
<comment type="caution">
    <text evidence="1">The sequence shown here is derived from an EMBL/GenBank/DDBJ whole genome shotgun (WGS) entry which is preliminary data.</text>
</comment>
<sequence length="99" mass="11195">MIRMYVRRMTGGRWPSIQPGEQLACPEVARLLQQFLDDEIDDPVVVEALTVHVDECGPCGYEAETFRTIKAALAARREPLEPESVDRLRSFGSSLMRES</sequence>
<reference evidence="1 2" key="1">
    <citation type="submission" date="2019-03" db="EMBL/GenBank/DDBJ databases">
        <title>Sequencing the genomes of 1000 actinobacteria strains.</title>
        <authorList>
            <person name="Klenk H.-P."/>
        </authorList>
    </citation>
    <scope>NUCLEOTIDE SEQUENCE [LARGE SCALE GENOMIC DNA]</scope>
    <source>
        <strain evidence="1 2">DSM 18936</strain>
    </source>
</reference>
<proteinExistence type="predicted"/>
<dbReference type="AlphaFoldDB" id="A0A4V3EJE8"/>